<evidence type="ECO:0000256" key="1">
    <source>
        <dbReference type="SAM" id="MobiDB-lite"/>
    </source>
</evidence>
<dbReference type="EMBL" id="AUPC02000212">
    <property type="protein sequence ID" value="POG65487.1"/>
    <property type="molecule type" value="Genomic_DNA"/>
</dbReference>
<organism evidence="2 3">
    <name type="scientific">Rhizophagus irregularis (strain DAOM 181602 / DAOM 197198 / MUCL 43194)</name>
    <name type="common">Arbuscular mycorrhizal fungus</name>
    <name type="synonym">Glomus intraradices</name>
    <dbReference type="NCBI Taxonomy" id="747089"/>
    <lineage>
        <taxon>Eukaryota</taxon>
        <taxon>Fungi</taxon>
        <taxon>Fungi incertae sedis</taxon>
        <taxon>Mucoromycota</taxon>
        <taxon>Glomeromycotina</taxon>
        <taxon>Glomeromycetes</taxon>
        <taxon>Glomerales</taxon>
        <taxon>Glomeraceae</taxon>
        <taxon>Rhizophagus</taxon>
    </lineage>
</organism>
<feature type="region of interest" description="Disordered" evidence="1">
    <location>
        <begin position="43"/>
        <end position="72"/>
    </location>
</feature>
<gene>
    <name evidence="2" type="ORF">GLOIN_2v1781633</name>
</gene>
<name>A0A2P4PJG4_RHIID</name>
<keyword evidence="3" id="KW-1185">Reference proteome</keyword>
<comment type="caution">
    <text evidence="2">The sequence shown here is derived from an EMBL/GenBank/DDBJ whole genome shotgun (WGS) entry which is preliminary data.</text>
</comment>
<dbReference type="AlphaFoldDB" id="A0A2P4PJG4"/>
<sequence length="72" mass="8637">MSDIRYDLIRRVIVRAVLSINYNIHNDFHKQHEFMQQAILDDNSLTEEEKAEAPDPYLSQHRKSHQDPEIYI</sequence>
<evidence type="ECO:0000313" key="3">
    <source>
        <dbReference type="Proteomes" id="UP000018888"/>
    </source>
</evidence>
<protein>
    <submittedName>
        <fullName evidence="2">Uncharacterized protein</fullName>
    </submittedName>
</protein>
<reference evidence="2 3" key="1">
    <citation type="journal article" date="2013" name="Proc. Natl. Acad. Sci. U.S.A.">
        <title>Genome of an arbuscular mycorrhizal fungus provides insight into the oldest plant symbiosis.</title>
        <authorList>
            <person name="Tisserant E."/>
            <person name="Malbreil M."/>
            <person name="Kuo A."/>
            <person name="Kohler A."/>
            <person name="Symeonidi A."/>
            <person name="Balestrini R."/>
            <person name="Charron P."/>
            <person name="Duensing N."/>
            <person name="Frei Dit Frey N."/>
            <person name="Gianinazzi-Pearson V."/>
            <person name="Gilbert L.B."/>
            <person name="Handa Y."/>
            <person name="Herr J.R."/>
            <person name="Hijri M."/>
            <person name="Koul R."/>
            <person name="Kawaguchi M."/>
            <person name="Krajinski F."/>
            <person name="Lammers P.J."/>
            <person name="Masclaux F.G."/>
            <person name="Murat C."/>
            <person name="Morin E."/>
            <person name="Ndikumana S."/>
            <person name="Pagni M."/>
            <person name="Petitpierre D."/>
            <person name="Requena N."/>
            <person name="Rosikiewicz P."/>
            <person name="Riley R."/>
            <person name="Saito K."/>
            <person name="San Clemente H."/>
            <person name="Shapiro H."/>
            <person name="van Tuinen D."/>
            <person name="Becard G."/>
            <person name="Bonfante P."/>
            <person name="Paszkowski U."/>
            <person name="Shachar-Hill Y.Y."/>
            <person name="Tuskan G.A."/>
            <person name="Young P.W."/>
            <person name="Sanders I.R."/>
            <person name="Henrissat B."/>
            <person name="Rensing S.A."/>
            <person name="Grigoriev I.V."/>
            <person name="Corradi N."/>
            <person name="Roux C."/>
            <person name="Martin F."/>
        </authorList>
    </citation>
    <scope>NUCLEOTIDE SEQUENCE [LARGE SCALE GENOMIC DNA]</scope>
    <source>
        <strain evidence="2 3">DAOM 197198</strain>
    </source>
</reference>
<proteinExistence type="predicted"/>
<reference evidence="2 3" key="2">
    <citation type="journal article" date="2018" name="New Phytol.">
        <title>High intraspecific genome diversity in the model arbuscular mycorrhizal symbiont Rhizophagus irregularis.</title>
        <authorList>
            <person name="Chen E.C.H."/>
            <person name="Morin E."/>
            <person name="Beaudet D."/>
            <person name="Noel J."/>
            <person name="Yildirir G."/>
            <person name="Ndikumana S."/>
            <person name="Charron P."/>
            <person name="St-Onge C."/>
            <person name="Giorgi J."/>
            <person name="Kruger M."/>
            <person name="Marton T."/>
            <person name="Ropars J."/>
            <person name="Grigoriev I.V."/>
            <person name="Hainaut M."/>
            <person name="Henrissat B."/>
            <person name="Roux C."/>
            <person name="Martin F."/>
            <person name="Corradi N."/>
        </authorList>
    </citation>
    <scope>NUCLEOTIDE SEQUENCE [LARGE SCALE GENOMIC DNA]</scope>
    <source>
        <strain evidence="2 3">DAOM 197198</strain>
    </source>
</reference>
<evidence type="ECO:0000313" key="2">
    <source>
        <dbReference type="EMBL" id="POG65487.1"/>
    </source>
</evidence>
<accession>A0A2P4PJG4</accession>
<dbReference type="Proteomes" id="UP000018888">
    <property type="component" value="Unassembled WGS sequence"/>
</dbReference>